<dbReference type="NCBIfam" id="TIGR01499">
    <property type="entry name" value="folC"/>
    <property type="match status" value="1"/>
</dbReference>
<dbReference type="GO" id="GO:0005743">
    <property type="term" value="C:mitochondrial inner membrane"/>
    <property type="evidence" value="ECO:0007669"/>
    <property type="project" value="UniProtKB-SubCell"/>
</dbReference>
<dbReference type="InterPro" id="IPR036565">
    <property type="entry name" value="Mur-like_cat_sf"/>
</dbReference>
<protein>
    <recommendedName>
        <fullName evidence="6">tetrahydrofolate synthase</fullName>
        <ecNumber evidence="6">6.3.2.17</ecNumber>
    </recommendedName>
    <alternativeName>
        <fullName evidence="18">Folylpoly-gamma-glutamate synthetase</fullName>
    </alternativeName>
    <alternativeName>
        <fullName evidence="17">Tetrahydrofolylpolyglutamate synthase</fullName>
    </alternativeName>
</protein>
<evidence type="ECO:0000256" key="17">
    <source>
        <dbReference type="ARBA" id="ARBA00030592"/>
    </source>
</evidence>
<dbReference type="AlphaFoldDB" id="A0A9Q0MQC3"/>
<evidence type="ECO:0000256" key="2">
    <source>
        <dbReference type="ARBA" id="ARBA00004305"/>
    </source>
</evidence>
<evidence type="ECO:0000256" key="8">
    <source>
        <dbReference type="ARBA" id="ARBA00022563"/>
    </source>
</evidence>
<dbReference type="GO" id="GO:0005524">
    <property type="term" value="F:ATP binding"/>
    <property type="evidence" value="ECO:0007669"/>
    <property type="project" value="UniProtKB-KW"/>
</dbReference>
<dbReference type="PANTHER" id="PTHR11136:SF5">
    <property type="entry name" value="FOLYLPOLYGLUTAMATE SYNTHASE, MITOCHONDRIAL"/>
    <property type="match status" value="1"/>
</dbReference>
<keyword evidence="12" id="KW-0999">Mitochondrion inner membrane</keyword>
<keyword evidence="11 20" id="KW-0547">Nucleotide-binding</keyword>
<dbReference type="InterPro" id="IPR018109">
    <property type="entry name" value="Folylpolyglutamate_synth_CS"/>
</dbReference>
<evidence type="ECO:0000313" key="23">
    <source>
        <dbReference type="Proteomes" id="UP001151699"/>
    </source>
</evidence>
<dbReference type="GO" id="GO:0005829">
    <property type="term" value="C:cytosol"/>
    <property type="evidence" value="ECO:0007669"/>
    <property type="project" value="TreeGrafter"/>
</dbReference>
<evidence type="ECO:0000256" key="9">
    <source>
        <dbReference type="ARBA" id="ARBA00022598"/>
    </source>
</evidence>
<dbReference type="EMBL" id="WJQU01000004">
    <property type="protein sequence ID" value="KAJ6634969.1"/>
    <property type="molecule type" value="Genomic_DNA"/>
</dbReference>
<accession>A0A9Q0MQC3</accession>
<dbReference type="SUPFAM" id="SSF53244">
    <property type="entry name" value="MurD-like peptide ligases, peptide-binding domain"/>
    <property type="match status" value="1"/>
</dbReference>
<evidence type="ECO:0000256" key="3">
    <source>
        <dbReference type="ARBA" id="ARBA00004496"/>
    </source>
</evidence>
<evidence type="ECO:0000256" key="18">
    <source>
        <dbReference type="ARBA" id="ARBA00030876"/>
    </source>
</evidence>
<dbReference type="GO" id="GO:0046872">
    <property type="term" value="F:metal ion binding"/>
    <property type="evidence" value="ECO:0007669"/>
    <property type="project" value="UniProtKB-KW"/>
</dbReference>
<comment type="similarity">
    <text evidence="5">Belongs to the folylpolyglutamate synthase family.</text>
</comment>
<keyword evidence="16" id="KW-0472">Membrane</keyword>
<organism evidence="22 23">
    <name type="scientific">Pseudolycoriella hygida</name>
    <dbReference type="NCBI Taxonomy" id="35572"/>
    <lineage>
        <taxon>Eukaryota</taxon>
        <taxon>Metazoa</taxon>
        <taxon>Ecdysozoa</taxon>
        <taxon>Arthropoda</taxon>
        <taxon>Hexapoda</taxon>
        <taxon>Insecta</taxon>
        <taxon>Pterygota</taxon>
        <taxon>Neoptera</taxon>
        <taxon>Endopterygota</taxon>
        <taxon>Diptera</taxon>
        <taxon>Nematocera</taxon>
        <taxon>Sciaroidea</taxon>
        <taxon>Sciaridae</taxon>
        <taxon>Pseudolycoriella</taxon>
    </lineage>
</organism>
<feature type="non-terminal residue" evidence="22">
    <location>
        <position position="536"/>
    </location>
</feature>
<dbReference type="InterPro" id="IPR001645">
    <property type="entry name" value="Folylpolyglutamate_synth"/>
</dbReference>
<keyword evidence="7" id="KW-0963">Cytoplasm</keyword>
<dbReference type="EC" id="6.3.2.17" evidence="6"/>
<dbReference type="GO" id="GO:0005759">
    <property type="term" value="C:mitochondrial matrix"/>
    <property type="evidence" value="ECO:0007669"/>
    <property type="project" value="UniProtKB-SubCell"/>
</dbReference>
<dbReference type="InterPro" id="IPR036615">
    <property type="entry name" value="Mur_ligase_C_dom_sf"/>
</dbReference>
<dbReference type="PIRSF" id="PIRSF038895">
    <property type="entry name" value="FPGS"/>
    <property type="match status" value="1"/>
</dbReference>
<keyword evidence="10 21" id="KW-0479">Metal-binding</keyword>
<evidence type="ECO:0000256" key="21">
    <source>
        <dbReference type="PIRSR" id="PIRSR038895-2"/>
    </source>
</evidence>
<feature type="binding site" evidence="21">
    <location>
        <position position="236"/>
    </location>
    <ligand>
        <name>Mg(2+)</name>
        <dbReference type="ChEBI" id="CHEBI:18420"/>
        <label>1</label>
    </ligand>
</feature>
<feature type="binding site" evidence="21">
    <location>
        <position position="208"/>
    </location>
    <ligand>
        <name>Mg(2+)</name>
        <dbReference type="ChEBI" id="CHEBI:18420"/>
        <label>1</label>
    </ligand>
</feature>
<keyword evidence="9" id="KW-0436">Ligase</keyword>
<dbReference type="Gene3D" id="3.40.1190.10">
    <property type="entry name" value="Mur-like, catalytic domain"/>
    <property type="match status" value="1"/>
</dbReference>
<evidence type="ECO:0000256" key="7">
    <source>
        <dbReference type="ARBA" id="ARBA00022490"/>
    </source>
</evidence>
<keyword evidence="13 20" id="KW-0067">ATP-binding</keyword>
<evidence type="ECO:0000256" key="20">
    <source>
        <dbReference type="PIRSR" id="PIRSR038895-1"/>
    </source>
</evidence>
<evidence type="ECO:0000256" key="13">
    <source>
        <dbReference type="ARBA" id="ARBA00022840"/>
    </source>
</evidence>
<sequence length="536" mass="60207">MLTVITSKLIHRLCIPQHQNMVHEIIRSVSIPSKLKNIVSEKQEMNGALDTYERAIVALNSLQSNASRFAQSVALRQHNVICTQVQQTEKYLIRSGMDCKDLDRLSVIHVAGTKGKGSTSAFTDSILSSFGITTGFFSSPHLIHVNERIRINGTPVSKELFAKYFWKVYHTLDNQKEHDKDMPAYFQFLTLMSFHLFLAEKVDVVILEVGLGGEHDCTNVVRNTKTVGITSLGLEHTSILGNTLTEIAWQKAGIIKQNSDVFSVPQPDECIETIQSRCASRNATLHIIPPFKDYNWPNTAITKSTFNDVQQLNASLAIQLSWNWLKHNPQMIKNPILIDLLEENPKQLLNLTNEFITGINNFSWPGRFQTLQRNNQRFFIDGAHTMESLKLCLEWFKLKTSDSPNRKMLLFNVTGDRDAEKMLQILYDNGIFDCAIFSPNFSSLNVGIDNDSYSALQGSNSCERCAAHAGIWTKLLNQNLPHENNCDSKFDSSAHIFNCIAEVLSFLDNECKINGEEADVLVTGSLHLVGATLSAI</sequence>
<dbReference type="SUPFAM" id="SSF53623">
    <property type="entry name" value="MurD-like peptide ligases, catalytic domain"/>
    <property type="match status" value="1"/>
</dbReference>
<keyword evidence="14 21" id="KW-0460">Magnesium</keyword>
<dbReference type="InterPro" id="IPR023600">
    <property type="entry name" value="Folylpolyglutamate_synth_euk"/>
</dbReference>
<evidence type="ECO:0000256" key="14">
    <source>
        <dbReference type="ARBA" id="ARBA00022842"/>
    </source>
</evidence>
<evidence type="ECO:0000256" key="6">
    <source>
        <dbReference type="ARBA" id="ARBA00013025"/>
    </source>
</evidence>
<keyword evidence="8" id="KW-0554">One-carbon metabolism</keyword>
<proteinExistence type="inferred from homology"/>
<reference evidence="22" key="1">
    <citation type="submission" date="2022-07" db="EMBL/GenBank/DDBJ databases">
        <authorList>
            <person name="Trinca V."/>
            <person name="Uliana J.V.C."/>
            <person name="Torres T.T."/>
            <person name="Ward R.J."/>
            <person name="Monesi N."/>
        </authorList>
    </citation>
    <scope>NUCLEOTIDE SEQUENCE</scope>
    <source>
        <strain evidence="22">HSMRA1968</strain>
        <tissue evidence="22">Whole embryos</tissue>
    </source>
</reference>
<evidence type="ECO:0000256" key="12">
    <source>
        <dbReference type="ARBA" id="ARBA00022792"/>
    </source>
</evidence>
<evidence type="ECO:0000313" key="22">
    <source>
        <dbReference type="EMBL" id="KAJ6634969.1"/>
    </source>
</evidence>
<evidence type="ECO:0000256" key="16">
    <source>
        <dbReference type="ARBA" id="ARBA00023136"/>
    </source>
</evidence>
<dbReference type="OrthoDB" id="5212574at2759"/>
<dbReference type="GO" id="GO:0004326">
    <property type="term" value="F:tetrahydrofolylpolyglutamate synthase activity"/>
    <property type="evidence" value="ECO:0007669"/>
    <property type="project" value="UniProtKB-EC"/>
</dbReference>
<feature type="binding site" evidence="21">
    <location>
        <position position="139"/>
    </location>
    <ligand>
        <name>Mg(2+)</name>
        <dbReference type="ChEBI" id="CHEBI:18420"/>
        <label>1</label>
    </ligand>
</feature>
<evidence type="ECO:0000256" key="15">
    <source>
        <dbReference type="ARBA" id="ARBA00023128"/>
    </source>
</evidence>
<dbReference type="PANTHER" id="PTHR11136">
    <property type="entry name" value="FOLYLPOLYGLUTAMATE SYNTHASE-RELATED"/>
    <property type="match status" value="1"/>
</dbReference>
<comment type="pathway">
    <text evidence="4">Cofactor biosynthesis; tetrahydrofolylpolyglutamate biosynthesis.</text>
</comment>
<comment type="catalytic activity">
    <reaction evidence="19">
        <text>(6S)-5,6,7,8-tetrahydrofolyl-(gamma-L-Glu)(n) + L-glutamate + ATP = (6S)-5,6,7,8-tetrahydrofolyl-(gamma-L-Glu)(n+1) + ADP + phosphate + H(+)</text>
        <dbReference type="Rhea" id="RHEA:10580"/>
        <dbReference type="Rhea" id="RHEA-COMP:14738"/>
        <dbReference type="Rhea" id="RHEA-COMP:14740"/>
        <dbReference type="ChEBI" id="CHEBI:15378"/>
        <dbReference type="ChEBI" id="CHEBI:29985"/>
        <dbReference type="ChEBI" id="CHEBI:30616"/>
        <dbReference type="ChEBI" id="CHEBI:43474"/>
        <dbReference type="ChEBI" id="CHEBI:141005"/>
        <dbReference type="ChEBI" id="CHEBI:456216"/>
        <dbReference type="EC" id="6.3.2.17"/>
    </reaction>
</comment>
<feature type="binding site" evidence="20">
    <location>
        <position position="367"/>
    </location>
    <ligand>
        <name>ATP</name>
        <dbReference type="ChEBI" id="CHEBI:30616"/>
    </ligand>
</feature>
<comment type="subcellular location">
    <subcellularLocation>
        <location evidence="3">Cytoplasm</location>
    </subcellularLocation>
    <subcellularLocation>
        <location evidence="1">Mitochondrion inner membrane</location>
    </subcellularLocation>
    <subcellularLocation>
        <location evidence="2">Mitochondrion matrix</location>
    </subcellularLocation>
</comment>
<dbReference type="GO" id="GO:0006730">
    <property type="term" value="P:one-carbon metabolic process"/>
    <property type="evidence" value="ECO:0007669"/>
    <property type="project" value="UniProtKB-KW"/>
</dbReference>
<dbReference type="Proteomes" id="UP001151699">
    <property type="component" value="Chromosome C"/>
</dbReference>
<keyword evidence="23" id="KW-1185">Reference proteome</keyword>
<evidence type="ECO:0000256" key="1">
    <source>
        <dbReference type="ARBA" id="ARBA00004273"/>
    </source>
</evidence>
<evidence type="ECO:0000256" key="11">
    <source>
        <dbReference type="ARBA" id="ARBA00022741"/>
    </source>
</evidence>
<evidence type="ECO:0000256" key="19">
    <source>
        <dbReference type="ARBA" id="ARBA00047493"/>
    </source>
</evidence>
<dbReference type="PROSITE" id="PS01011">
    <property type="entry name" value="FOLYLPOLYGLU_SYNT_1"/>
    <property type="match status" value="1"/>
</dbReference>
<evidence type="ECO:0000256" key="10">
    <source>
        <dbReference type="ARBA" id="ARBA00022723"/>
    </source>
</evidence>
<name>A0A9Q0MQC3_9DIPT</name>
<dbReference type="Gene3D" id="3.90.190.20">
    <property type="entry name" value="Mur ligase, C-terminal domain"/>
    <property type="match status" value="1"/>
</dbReference>
<evidence type="ECO:0000256" key="5">
    <source>
        <dbReference type="ARBA" id="ARBA00008276"/>
    </source>
</evidence>
<dbReference type="PROSITE" id="PS01012">
    <property type="entry name" value="FOLYLPOLYGLU_SYNT_2"/>
    <property type="match status" value="1"/>
</dbReference>
<comment type="caution">
    <text evidence="22">The sequence shown here is derived from an EMBL/GenBank/DDBJ whole genome shotgun (WGS) entry which is preliminary data.</text>
</comment>
<gene>
    <name evidence="22" type="primary">FPGS_1</name>
    <name evidence="22" type="ORF">Bhyg_13551</name>
</gene>
<feature type="binding site" evidence="20">
    <location>
        <position position="381"/>
    </location>
    <ligand>
        <name>ATP</name>
        <dbReference type="ChEBI" id="CHEBI:30616"/>
    </ligand>
</feature>
<keyword evidence="15" id="KW-0496">Mitochondrion</keyword>
<evidence type="ECO:0000256" key="4">
    <source>
        <dbReference type="ARBA" id="ARBA00005150"/>
    </source>
</evidence>